<reference evidence="5" key="1">
    <citation type="journal article" date="2019" name="Int. J. Syst. Evol. Microbiol.">
        <title>The Global Catalogue of Microorganisms (GCM) 10K type strain sequencing project: providing services to taxonomists for standard genome sequencing and annotation.</title>
        <authorList>
            <consortium name="The Broad Institute Genomics Platform"/>
            <consortium name="The Broad Institute Genome Sequencing Center for Infectious Disease"/>
            <person name="Wu L."/>
            <person name="Ma J."/>
        </authorList>
    </citation>
    <scope>NUCLEOTIDE SEQUENCE [LARGE SCALE GENOMIC DNA]</scope>
    <source>
        <strain evidence="5">CCUG 49018</strain>
    </source>
</reference>
<keyword evidence="1" id="KW-0808">Transferase</keyword>
<organism evidence="4 5">
    <name type="scientific">Pseudonocardia benzenivorans</name>
    <dbReference type="NCBI Taxonomy" id="228005"/>
    <lineage>
        <taxon>Bacteria</taxon>
        <taxon>Bacillati</taxon>
        <taxon>Actinomycetota</taxon>
        <taxon>Actinomycetes</taxon>
        <taxon>Pseudonocardiales</taxon>
        <taxon>Pseudonocardiaceae</taxon>
        <taxon>Pseudonocardia</taxon>
    </lineage>
</organism>
<dbReference type="EMBL" id="JBHTMB010000113">
    <property type="protein sequence ID" value="MFD1234167.1"/>
    <property type="molecule type" value="Genomic_DNA"/>
</dbReference>
<dbReference type="PANTHER" id="PTHR10434">
    <property type="entry name" value="1-ACYL-SN-GLYCEROL-3-PHOSPHATE ACYLTRANSFERASE"/>
    <property type="match status" value="1"/>
</dbReference>
<dbReference type="PANTHER" id="PTHR10434:SF11">
    <property type="entry name" value="1-ACYL-SN-GLYCEROL-3-PHOSPHATE ACYLTRANSFERASE"/>
    <property type="match status" value="1"/>
</dbReference>
<name>A0ABW3VGJ9_9PSEU</name>
<dbReference type="CDD" id="cd07989">
    <property type="entry name" value="LPLAT_AGPAT-like"/>
    <property type="match status" value="1"/>
</dbReference>
<dbReference type="SUPFAM" id="SSF69593">
    <property type="entry name" value="Glycerol-3-phosphate (1)-acyltransferase"/>
    <property type="match status" value="1"/>
</dbReference>
<comment type="caution">
    <text evidence="4">The sequence shown here is derived from an EMBL/GenBank/DDBJ whole genome shotgun (WGS) entry which is preliminary data.</text>
</comment>
<protein>
    <submittedName>
        <fullName evidence="4">Lysophospholipid acyltransferase family protein</fullName>
    </submittedName>
</protein>
<dbReference type="SMART" id="SM00563">
    <property type="entry name" value="PlsC"/>
    <property type="match status" value="1"/>
</dbReference>
<evidence type="ECO:0000256" key="1">
    <source>
        <dbReference type="ARBA" id="ARBA00022679"/>
    </source>
</evidence>
<dbReference type="InterPro" id="IPR002123">
    <property type="entry name" value="Plipid/glycerol_acylTrfase"/>
</dbReference>
<evidence type="ECO:0000313" key="5">
    <source>
        <dbReference type="Proteomes" id="UP001597182"/>
    </source>
</evidence>
<feature type="domain" description="Phospholipid/glycerol acyltransferase" evidence="3">
    <location>
        <begin position="53"/>
        <end position="163"/>
    </location>
</feature>
<dbReference type="RefSeq" id="WP_013675892.1">
    <property type="nucleotide sequence ID" value="NZ_BAABKS010000072.1"/>
</dbReference>
<dbReference type="GO" id="GO:0016746">
    <property type="term" value="F:acyltransferase activity"/>
    <property type="evidence" value="ECO:0007669"/>
    <property type="project" value="UniProtKB-KW"/>
</dbReference>
<sequence length="221" mass="23408">MSASAPARRAPDLPAGAWPRLTDVARWIGTWCFRPAFRVHVHHRERVPATGPVVLVANHSSMLDGPLLFGLLGRRAVFLVKQEMFRGPLGAVLPRIGQLAVRRGEADRRSLTAALGVLRGGGMIGVFPEGTRGSGEVAAAQQGAAWLARSAGAVVLPVVCRGTYRPPGAARRWRPRVDLLVGEPMAPPAGKGRAELAAATETIRASLAALVAELDEVRSTT</sequence>
<evidence type="ECO:0000256" key="2">
    <source>
        <dbReference type="ARBA" id="ARBA00023315"/>
    </source>
</evidence>
<dbReference type="Proteomes" id="UP001597182">
    <property type="component" value="Unassembled WGS sequence"/>
</dbReference>
<keyword evidence="2 4" id="KW-0012">Acyltransferase</keyword>
<keyword evidence="5" id="KW-1185">Reference proteome</keyword>
<evidence type="ECO:0000313" key="4">
    <source>
        <dbReference type="EMBL" id="MFD1234167.1"/>
    </source>
</evidence>
<evidence type="ECO:0000259" key="3">
    <source>
        <dbReference type="SMART" id="SM00563"/>
    </source>
</evidence>
<accession>A0ABW3VGJ9</accession>
<proteinExistence type="predicted"/>
<gene>
    <name evidence="4" type="ORF">ACFQ34_12835</name>
</gene>
<dbReference type="Pfam" id="PF01553">
    <property type="entry name" value="Acyltransferase"/>
    <property type="match status" value="1"/>
</dbReference>